<dbReference type="Proteomes" id="UP000499080">
    <property type="component" value="Unassembled WGS sequence"/>
</dbReference>
<sequence length="92" mass="10459">MNAHTIYRELDPRFSAIASGSIPFGTFAEYGLQNRPWSWIFYSGNLCQTMFGTLTIPVQWIHHLTQPHLNPQIMFLSNADVQLPALEAVKPN</sequence>
<gene>
    <name evidence="1" type="ORF">AVEN_256119_1</name>
</gene>
<evidence type="ECO:0000313" key="1">
    <source>
        <dbReference type="EMBL" id="GBM12037.1"/>
    </source>
</evidence>
<accession>A0A4Y2D7D2</accession>
<protein>
    <submittedName>
        <fullName evidence="1">Uncharacterized protein</fullName>
    </submittedName>
</protein>
<organism evidence="1 2">
    <name type="scientific">Araneus ventricosus</name>
    <name type="common">Orbweaver spider</name>
    <name type="synonym">Epeira ventricosa</name>
    <dbReference type="NCBI Taxonomy" id="182803"/>
    <lineage>
        <taxon>Eukaryota</taxon>
        <taxon>Metazoa</taxon>
        <taxon>Ecdysozoa</taxon>
        <taxon>Arthropoda</taxon>
        <taxon>Chelicerata</taxon>
        <taxon>Arachnida</taxon>
        <taxon>Araneae</taxon>
        <taxon>Araneomorphae</taxon>
        <taxon>Entelegynae</taxon>
        <taxon>Araneoidea</taxon>
        <taxon>Araneidae</taxon>
        <taxon>Araneus</taxon>
    </lineage>
</organism>
<dbReference type="EMBL" id="BGPR01000307">
    <property type="protein sequence ID" value="GBM12037.1"/>
    <property type="molecule type" value="Genomic_DNA"/>
</dbReference>
<keyword evidence="2" id="KW-1185">Reference proteome</keyword>
<evidence type="ECO:0000313" key="2">
    <source>
        <dbReference type="Proteomes" id="UP000499080"/>
    </source>
</evidence>
<dbReference type="AlphaFoldDB" id="A0A4Y2D7D2"/>
<reference evidence="1 2" key="1">
    <citation type="journal article" date="2019" name="Sci. Rep.">
        <title>Orb-weaving spider Araneus ventricosus genome elucidates the spidroin gene catalogue.</title>
        <authorList>
            <person name="Kono N."/>
            <person name="Nakamura H."/>
            <person name="Ohtoshi R."/>
            <person name="Moran D.A.P."/>
            <person name="Shinohara A."/>
            <person name="Yoshida Y."/>
            <person name="Fujiwara M."/>
            <person name="Mori M."/>
            <person name="Tomita M."/>
            <person name="Arakawa K."/>
        </authorList>
    </citation>
    <scope>NUCLEOTIDE SEQUENCE [LARGE SCALE GENOMIC DNA]</scope>
</reference>
<comment type="caution">
    <text evidence="1">The sequence shown here is derived from an EMBL/GenBank/DDBJ whole genome shotgun (WGS) entry which is preliminary data.</text>
</comment>
<name>A0A4Y2D7D2_ARAVE</name>
<proteinExistence type="predicted"/>